<dbReference type="RefSeq" id="WP_211102773.1">
    <property type="nucleotide sequence ID" value="NZ_JAYNFR010000051.1"/>
</dbReference>
<organism evidence="2 3">
    <name type="scientific">Nitrospirillum amazonense</name>
    <dbReference type="NCBI Taxonomy" id="28077"/>
    <lineage>
        <taxon>Bacteria</taxon>
        <taxon>Pseudomonadati</taxon>
        <taxon>Pseudomonadota</taxon>
        <taxon>Alphaproteobacteria</taxon>
        <taxon>Rhodospirillales</taxon>
        <taxon>Azospirillaceae</taxon>
        <taxon>Nitrospirillum</taxon>
    </lineage>
</organism>
<feature type="domain" description="Helix-turn-helix" evidence="1">
    <location>
        <begin position="21"/>
        <end position="72"/>
    </location>
</feature>
<accession>A0A560FJ33</accession>
<protein>
    <submittedName>
        <fullName evidence="2">Helix-turn-helix protein</fullName>
    </submittedName>
</protein>
<evidence type="ECO:0000313" key="2">
    <source>
        <dbReference type="EMBL" id="TWB21605.1"/>
    </source>
</evidence>
<reference evidence="2 3" key="1">
    <citation type="submission" date="2019-06" db="EMBL/GenBank/DDBJ databases">
        <title>Genomic Encyclopedia of Type Strains, Phase IV (KMG-V): Genome sequencing to study the core and pangenomes of soil and plant-associated prokaryotes.</title>
        <authorList>
            <person name="Whitman W."/>
        </authorList>
    </citation>
    <scope>NUCLEOTIDE SEQUENCE [LARGE SCALE GENOMIC DNA]</scope>
    <source>
        <strain evidence="2 3">BR 11865</strain>
    </source>
</reference>
<name>A0A560FJ33_9PROT</name>
<proteinExistence type="predicted"/>
<sequence length="82" mass="8971">MAYKKKPAPLPVMAAGPIPRLLTPEEAGQLMGVAPQTLAHWRARGSGPAYVLLSARCVRYDEAVLRTWLESRVQASTAENVR</sequence>
<dbReference type="Pfam" id="PF12728">
    <property type="entry name" value="HTH_17"/>
    <property type="match status" value="1"/>
</dbReference>
<keyword evidence="3" id="KW-1185">Reference proteome</keyword>
<gene>
    <name evidence="2" type="ORF">FBZ88_118123</name>
</gene>
<evidence type="ECO:0000313" key="3">
    <source>
        <dbReference type="Proteomes" id="UP000316545"/>
    </source>
</evidence>
<dbReference type="AlphaFoldDB" id="A0A560FJ33"/>
<dbReference type="InterPro" id="IPR009061">
    <property type="entry name" value="DNA-bd_dom_put_sf"/>
</dbReference>
<dbReference type="EMBL" id="VITO01000018">
    <property type="protein sequence ID" value="TWB21605.1"/>
    <property type="molecule type" value="Genomic_DNA"/>
</dbReference>
<evidence type="ECO:0000259" key="1">
    <source>
        <dbReference type="Pfam" id="PF12728"/>
    </source>
</evidence>
<dbReference type="SUPFAM" id="SSF46955">
    <property type="entry name" value="Putative DNA-binding domain"/>
    <property type="match status" value="1"/>
</dbReference>
<dbReference type="Proteomes" id="UP000316545">
    <property type="component" value="Unassembled WGS sequence"/>
</dbReference>
<dbReference type="InterPro" id="IPR041657">
    <property type="entry name" value="HTH_17"/>
</dbReference>
<comment type="caution">
    <text evidence="2">The sequence shown here is derived from an EMBL/GenBank/DDBJ whole genome shotgun (WGS) entry which is preliminary data.</text>
</comment>